<dbReference type="GO" id="GO:0046168">
    <property type="term" value="P:glycerol-3-phosphate catabolic process"/>
    <property type="evidence" value="ECO:0007669"/>
    <property type="project" value="InterPro"/>
</dbReference>
<dbReference type="HAMAP" id="MF_00394">
    <property type="entry name" value="NAD_Glyc3P_dehydrog"/>
    <property type="match status" value="1"/>
</dbReference>
<dbReference type="EMBL" id="JXRQ01000018">
    <property type="protein sequence ID" value="KIL48943.1"/>
    <property type="molecule type" value="Genomic_DNA"/>
</dbReference>
<evidence type="ECO:0000256" key="17">
    <source>
        <dbReference type="RuleBase" id="RU000437"/>
    </source>
</evidence>
<evidence type="ECO:0000256" key="14">
    <source>
        <dbReference type="PIRSR" id="PIRSR000114-1"/>
    </source>
</evidence>
<proteinExistence type="inferred from homology"/>
<feature type="binding site" evidence="13">
    <location>
        <position position="143"/>
    </location>
    <ligand>
        <name>NADPH</name>
        <dbReference type="ChEBI" id="CHEBI:57783"/>
    </ligand>
</feature>
<evidence type="ECO:0000256" key="9">
    <source>
        <dbReference type="ARBA" id="ARBA00052716"/>
    </source>
</evidence>
<accession>A0A0C2VYA9</accession>
<dbReference type="UniPathway" id="UPA00940"/>
<evidence type="ECO:0000256" key="5">
    <source>
        <dbReference type="ARBA" id="ARBA00023027"/>
    </source>
</evidence>
<feature type="binding site" evidence="16">
    <location>
        <begin position="10"/>
        <end position="15"/>
    </location>
    <ligand>
        <name>NAD(+)</name>
        <dbReference type="ChEBI" id="CHEBI:57540"/>
    </ligand>
</feature>
<dbReference type="Gene3D" id="1.10.1040.10">
    <property type="entry name" value="N-(1-d-carboxylethyl)-l-norvaline Dehydrogenase, domain 2"/>
    <property type="match status" value="1"/>
</dbReference>
<evidence type="ECO:0000256" key="6">
    <source>
        <dbReference type="ARBA" id="ARBA00023098"/>
    </source>
</evidence>
<dbReference type="GO" id="GO:0005975">
    <property type="term" value="P:carbohydrate metabolic process"/>
    <property type="evidence" value="ECO:0007669"/>
    <property type="project" value="InterPro"/>
</dbReference>
<evidence type="ECO:0000256" key="3">
    <source>
        <dbReference type="ARBA" id="ARBA00022857"/>
    </source>
</evidence>
<dbReference type="SUPFAM" id="SSF51735">
    <property type="entry name" value="NAD(P)-binding Rossmann-fold domains"/>
    <property type="match status" value="1"/>
</dbReference>
<protein>
    <recommendedName>
        <fullName evidence="11 13">Glycerol-3-phosphate dehydrogenase [NAD(P)+]</fullName>
        <ecNumber evidence="10 13">1.1.1.94</ecNumber>
    </recommendedName>
    <alternativeName>
        <fullName evidence="13">NAD(P)(+)-dependent glycerol-3-phosphate dehydrogenase</fullName>
    </alternativeName>
    <alternativeName>
        <fullName evidence="12 13">NAD(P)H-dependent dihydroxyacetone-phosphate reductase</fullName>
    </alternativeName>
</protein>
<feature type="binding site" evidence="13">
    <location>
        <position position="13"/>
    </location>
    <ligand>
        <name>NADPH</name>
        <dbReference type="ChEBI" id="CHEBI:57783"/>
    </ligand>
</feature>
<evidence type="ECO:0000256" key="7">
    <source>
        <dbReference type="ARBA" id="ARBA00023209"/>
    </source>
</evidence>
<dbReference type="EC" id="1.1.1.94" evidence="10 13"/>
<reference evidence="20 21" key="1">
    <citation type="submission" date="2015-01" db="EMBL/GenBank/DDBJ databases">
        <title>Genome sequence of Jeotgalibacillus alimentarius.</title>
        <authorList>
            <person name="Goh K.M."/>
            <person name="Chan K.-G."/>
            <person name="Yaakop A.S."/>
            <person name="Ee R."/>
            <person name="Gan H.M."/>
            <person name="Chan C.S."/>
        </authorList>
    </citation>
    <scope>NUCLEOTIDE SEQUENCE [LARGE SCALE GENOMIC DNA]</scope>
    <source>
        <strain evidence="20 21">YKJ-13</strain>
    </source>
</reference>
<dbReference type="GO" id="GO:0005829">
    <property type="term" value="C:cytosol"/>
    <property type="evidence" value="ECO:0007669"/>
    <property type="project" value="TreeGrafter"/>
</dbReference>
<organism evidence="20 21">
    <name type="scientific">Jeotgalibacillus alimentarius</name>
    <dbReference type="NCBI Taxonomy" id="135826"/>
    <lineage>
        <taxon>Bacteria</taxon>
        <taxon>Bacillati</taxon>
        <taxon>Bacillota</taxon>
        <taxon>Bacilli</taxon>
        <taxon>Bacillales</taxon>
        <taxon>Caryophanaceae</taxon>
        <taxon>Jeotgalibacillus</taxon>
    </lineage>
</organism>
<dbReference type="NCBIfam" id="NF000942">
    <property type="entry name" value="PRK00094.1-4"/>
    <property type="match status" value="1"/>
</dbReference>
<evidence type="ECO:0000256" key="16">
    <source>
        <dbReference type="PIRSR" id="PIRSR000114-3"/>
    </source>
</evidence>
<feature type="binding site" evidence="13">
    <location>
        <position position="51"/>
    </location>
    <ligand>
        <name>NADPH</name>
        <dbReference type="ChEBI" id="CHEBI:57783"/>
    </ligand>
</feature>
<dbReference type="PRINTS" id="PR00077">
    <property type="entry name" value="GPDHDRGNASE"/>
</dbReference>
<feature type="binding site" evidence="13">
    <location>
        <position position="257"/>
    </location>
    <ligand>
        <name>sn-glycerol 3-phosphate</name>
        <dbReference type="ChEBI" id="CHEBI:57597"/>
    </ligand>
</feature>
<keyword evidence="6 13" id="KW-0443">Lipid metabolism</keyword>
<dbReference type="InterPro" id="IPR006168">
    <property type="entry name" value="G3P_DH_NAD-dep"/>
</dbReference>
<feature type="binding site" evidence="13">
    <location>
        <position position="258"/>
    </location>
    <ligand>
        <name>sn-glycerol 3-phosphate</name>
        <dbReference type="ChEBI" id="CHEBI:57597"/>
    </ligand>
</feature>
<dbReference type="Pfam" id="PF07479">
    <property type="entry name" value="NAD_Gly3P_dh_C"/>
    <property type="match status" value="1"/>
</dbReference>
<feature type="binding site" evidence="13">
    <location>
        <position position="34"/>
    </location>
    <ligand>
        <name>NADPH</name>
        <dbReference type="ChEBI" id="CHEBI:57783"/>
    </ligand>
</feature>
<keyword evidence="2 13" id="KW-0444">Lipid biosynthesis</keyword>
<evidence type="ECO:0000256" key="11">
    <source>
        <dbReference type="ARBA" id="ARBA00069372"/>
    </source>
</evidence>
<dbReference type="NCBIfam" id="NF000941">
    <property type="entry name" value="PRK00094.1-3"/>
    <property type="match status" value="1"/>
</dbReference>
<comment type="caution">
    <text evidence="20">The sequence shown here is derived from an EMBL/GenBank/DDBJ whole genome shotgun (WGS) entry which is preliminary data.</text>
</comment>
<dbReference type="RefSeq" id="WP_041122713.1">
    <property type="nucleotide sequence ID" value="NZ_JXRQ01000018.1"/>
</dbReference>
<dbReference type="InterPro" id="IPR006109">
    <property type="entry name" value="G3P_DH_NAD-dep_C"/>
</dbReference>
<dbReference type="NCBIfam" id="NF000940">
    <property type="entry name" value="PRK00094.1-2"/>
    <property type="match status" value="1"/>
</dbReference>
<keyword evidence="3 13" id="KW-0521">NADP</keyword>
<feature type="binding site" evidence="13">
    <location>
        <position position="108"/>
    </location>
    <ligand>
        <name>sn-glycerol 3-phosphate</name>
        <dbReference type="ChEBI" id="CHEBI:57597"/>
    </ligand>
</feature>
<feature type="binding site" evidence="16">
    <location>
        <position position="143"/>
    </location>
    <ligand>
        <name>NAD(+)</name>
        <dbReference type="ChEBI" id="CHEBI:57540"/>
    </ligand>
</feature>
<keyword evidence="8 13" id="KW-1208">Phospholipid metabolism</keyword>
<feature type="binding site" evidence="13">
    <location>
        <position position="247"/>
    </location>
    <ligand>
        <name>sn-glycerol 3-phosphate</name>
        <dbReference type="ChEBI" id="CHEBI:57597"/>
    </ligand>
</feature>
<dbReference type="GO" id="GO:0008654">
    <property type="term" value="P:phospholipid biosynthetic process"/>
    <property type="evidence" value="ECO:0007669"/>
    <property type="project" value="UniProtKB-KW"/>
</dbReference>
<comment type="catalytic activity">
    <reaction evidence="13">
        <text>sn-glycerol 3-phosphate + NAD(+) = dihydroxyacetone phosphate + NADH + H(+)</text>
        <dbReference type="Rhea" id="RHEA:11092"/>
        <dbReference type="ChEBI" id="CHEBI:15378"/>
        <dbReference type="ChEBI" id="CHEBI:57540"/>
        <dbReference type="ChEBI" id="CHEBI:57597"/>
        <dbReference type="ChEBI" id="CHEBI:57642"/>
        <dbReference type="ChEBI" id="CHEBI:57945"/>
        <dbReference type="EC" id="1.1.1.94"/>
    </reaction>
</comment>
<feature type="binding site" evidence="13">
    <location>
        <position position="258"/>
    </location>
    <ligand>
        <name>NADPH</name>
        <dbReference type="ChEBI" id="CHEBI:57783"/>
    </ligand>
</feature>
<evidence type="ECO:0000256" key="15">
    <source>
        <dbReference type="PIRSR" id="PIRSR000114-2"/>
    </source>
</evidence>
<dbReference type="InterPro" id="IPR011128">
    <property type="entry name" value="G3P_DH_NAD-dep_N"/>
</dbReference>
<dbReference type="PATRIC" id="fig|135826.4.peg.2148"/>
<evidence type="ECO:0000256" key="13">
    <source>
        <dbReference type="HAMAP-Rule" id="MF_00394"/>
    </source>
</evidence>
<dbReference type="GO" id="GO:0141153">
    <property type="term" value="F:glycerol-3-phosphate dehydrogenase (NADP+) activity"/>
    <property type="evidence" value="ECO:0007669"/>
    <property type="project" value="RHEA"/>
</dbReference>
<dbReference type="InterPro" id="IPR008927">
    <property type="entry name" value="6-PGluconate_DH-like_C_sf"/>
</dbReference>
<comment type="pathway">
    <text evidence="13">Membrane lipid metabolism; glycerophospholipid metabolism.</text>
</comment>
<evidence type="ECO:0000256" key="8">
    <source>
        <dbReference type="ARBA" id="ARBA00023264"/>
    </source>
</evidence>
<keyword evidence="7 13" id="KW-0594">Phospholipid biosynthesis</keyword>
<feature type="binding site" evidence="13">
    <location>
        <position position="282"/>
    </location>
    <ligand>
        <name>NADPH</name>
        <dbReference type="ChEBI" id="CHEBI:57783"/>
    </ligand>
</feature>
<feature type="binding site" evidence="13">
    <location>
        <position position="14"/>
    </location>
    <ligand>
        <name>NADPH</name>
        <dbReference type="ChEBI" id="CHEBI:57783"/>
    </ligand>
</feature>
<feature type="binding site" evidence="13">
    <location>
        <position position="284"/>
    </location>
    <ligand>
        <name>NADPH</name>
        <dbReference type="ChEBI" id="CHEBI:57783"/>
    </ligand>
</feature>
<evidence type="ECO:0000256" key="10">
    <source>
        <dbReference type="ARBA" id="ARBA00066687"/>
    </source>
</evidence>
<keyword evidence="13" id="KW-0547">Nucleotide-binding</keyword>
<dbReference type="InterPro" id="IPR013328">
    <property type="entry name" value="6PGD_dom2"/>
</dbReference>
<gene>
    <name evidence="13" type="primary">gpsA</name>
    <name evidence="20" type="ORF">KP77_21540</name>
</gene>
<feature type="active site" description="Proton acceptor" evidence="13 14">
    <location>
        <position position="194"/>
    </location>
</feature>
<evidence type="ECO:0000259" key="18">
    <source>
        <dbReference type="Pfam" id="PF01210"/>
    </source>
</evidence>
<feature type="domain" description="Glycerol-3-phosphate dehydrogenase NAD-dependent C-terminal" evidence="19">
    <location>
        <begin position="183"/>
        <end position="323"/>
    </location>
</feature>
<evidence type="ECO:0000256" key="1">
    <source>
        <dbReference type="ARBA" id="ARBA00011009"/>
    </source>
</evidence>
<dbReference type="AlphaFoldDB" id="A0A0C2VYA9"/>
<comment type="similarity">
    <text evidence="1 13 17">Belongs to the NAD-dependent glycerol-3-phosphate dehydrogenase family.</text>
</comment>
<dbReference type="PANTHER" id="PTHR11728:SF1">
    <property type="entry name" value="GLYCEROL-3-PHOSPHATE DEHYDROGENASE [NAD(+)] 2, CHLOROPLASTIC"/>
    <property type="match status" value="1"/>
</dbReference>
<dbReference type="STRING" id="135826.KP77_21540"/>
<evidence type="ECO:0000259" key="19">
    <source>
        <dbReference type="Pfam" id="PF07479"/>
    </source>
</evidence>
<sequence>MDKQNIAVLGAGSWGTALAIVLADNLHQVNLWTHTKAQADQINATHKNEKYLPGIDIPEEITAYSDLEKAIDTAEMIVFAVPAKATREVAEQVNKIRHTPALVVHVSKGIEPDTHLRISEILQDTLSADAMSDLVVLSGPSHAEEVVKRHPTTVTAASENMKAAEKVQDAFMNQHFRVYTNHDVTGVEVGGALKNIIALAAGITDGLGYGDNAKAALITRGLAEIARLGTKLGANPLTFSGLTGVGDLIVTCTSVHSRNWRAGNMLGKGHKLDDVLEQMGMVVEGVRTTKAAYQLAEKHQVTMPITTALYKVLFEDVHPKEAVDQLMTRVKTHEMEELVNILENQNE</sequence>
<feature type="binding site" evidence="15">
    <location>
        <position position="108"/>
    </location>
    <ligand>
        <name>substrate</name>
    </ligand>
</feature>
<feature type="binding site" evidence="13">
    <location>
        <position position="139"/>
    </location>
    <ligand>
        <name>sn-glycerol 3-phosphate</name>
        <dbReference type="ChEBI" id="CHEBI:57597"/>
    </ligand>
</feature>
<evidence type="ECO:0000313" key="20">
    <source>
        <dbReference type="EMBL" id="KIL48943.1"/>
    </source>
</evidence>
<feature type="domain" description="Glycerol-3-phosphate dehydrogenase NAD-dependent N-terminal" evidence="18">
    <location>
        <begin position="5"/>
        <end position="163"/>
    </location>
</feature>
<feature type="binding site" evidence="13">
    <location>
        <position position="259"/>
    </location>
    <ligand>
        <name>sn-glycerol 3-phosphate</name>
        <dbReference type="ChEBI" id="CHEBI:57597"/>
    </ligand>
</feature>
<dbReference type="SUPFAM" id="SSF48179">
    <property type="entry name" value="6-phosphogluconate dehydrogenase C-terminal domain-like"/>
    <property type="match status" value="1"/>
</dbReference>
<evidence type="ECO:0000256" key="2">
    <source>
        <dbReference type="ARBA" id="ARBA00022516"/>
    </source>
</evidence>
<dbReference type="InterPro" id="IPR036291">
    <property type="entry name" value="NAD(P)-bd_dom_sf"/>
</dbReference>
<feature type="binding site" evidence="13">
    <location>
        <position position="141"/>
    </location>
    <ligand>
        <name>sn-glycerol 3-phosphate</name>
        <dbReference type="ChEBI" id="CHEBI:57597"/>
    </ligand>
</feature>
<evidence type="ECO:0000256" key="4">
    <source>
        <dbReference type="ARBA" id="ARBA00023002"/>
    </source>
</evidence>
<dbReference type="Gene3D" id="3.40.50.720">
    <property type="entry name" value="NAD(P)-binding Rossmann-like Domain"/>
    <property type="match status" value="1"/>
</dbReference>
<feature type="binding site" evidence="16">
    <location>
        <position position="258"/>
    </location>
    <ligand>
        <name>NAD(+)</name>
        <dbReference type="ChEBI" id="CHEBI:57540"/>
    </ligand>
</feature>
<dbReference type="PROSITE" id="PS00957">
    <property type="entry name" value="NAD_G3PDH"/>
    <property type="match status" value="1"/>
</dbReference>
<evidence type="ECO:0000256" key="12">
    <source>
        <dbReference type="ARBA" id="ARBA00080511"/>
    </source>
</evidence>
<dbReference type="PANTHER" id="PTHR11728">
    <property type="entry name" value="GLYCEROL-3-PHOSPHATE DEHYDROGENASE"/>
    <property type="match status" value="1"/>
</dbReference>
<feature type="binding site" evidence="15">
    <location>
        <begin position="258"/>
        <end position="259"/>
    </location>
    <ligand>
        <name>substrate</name>
    </ligand>
</feature>
<comment type="subcellular location">
    <subcellularLocation>
        <location evidence="13">Cytoplasm</location>
    </subcellularLocation>
</comment>
<dbReference type="GO" id="GO:0046167">
    <property type="term" value="P:glycerol-3-phosphate biosynthetic process"/>
    <property type="evidence" value="ECO:0007669"/>
    <property type="project" value="UniProtKB-UniRule"/>
</dbReference>
<dbReference type="FunFam" id="1.10.1040.10:FF:000001">
    <property type="entry name" value="Glycerol-3-phosphate dehydrogenase [NAD(P)+]"/>
    <property type="match status" value="1"/>
</dbReference>
<keyword evidence="4 13" id="KW-0560">Oxidoreductase</keyword>
<name>A0A0C2VYA9_9BACL</name>
<dbReference type="PIRSF" id="PIRSF000114">
    <property type="entry name" value="Glycerol-3-P_dh"/>
    <property type="match status" value="1"/>
</dbReference>
<feature type="binding site" evidence="13">
    <location>
        <position position="108"/>
    </location>
    <ligand>
        <name>NADPH</name>
        <dbReference type="ChEBI" id="CHEBI:57783"/>
    </ligand>
</feature>
<comment type="catalytic activity">
    <reaction evidence="9">
        <text>sn-glycerol 3-phosphate + NADP(+) = dihydroxyacetone phosphate + NADPH + H(+)</text>
        <dbReference type="Rhea" id="RHEA:11096"/>
        <dbReference type="ChEBI" id="CHEBI:15378"/>
        <dbReference type="ChEBI" id="CHEBI:57597"/>
        <dbReference type="ChEBI" id="CHEBI:57642"/>
        <dbReference type="ChEBI" id="CHEBI:57783"/>
        <dbReference type="ChEBI" id="CHEBI:58349"/>
        <dbReference type="EC" id="1.1.1.94"/>
    </reaction>
    <physiologicalReaction direction="right-to-left" evidence="9">
        <dbReference type="Rhea" id="RHEA:11098"/>
    </physiologicalReaction>
</comment>
<dbReference type="Pfam" id="PF01210">
    <property type="entry name" value="NAD_Gly3P_dh_N"/>
    <property type="match status" value="1"/>
</dbReference>
<keyword evidence="21" id="KW-1185">Reference proteome</keyword>
<evidence type="ECO:0000313" key="21">
    <source>
        <dbReference type="Proteomes" id="UP000031950"/>
    </source>
</evidence>
<dbReference type="GO" id="GO:0006650">
    <property type="term" value="P:glycerophospholipid metabolic process"/>
    <property type="evidence" value="ECO:0007669"/>
    <property type="project" value="UniProtKB-UniRule"/>
</dbReference>
<keyword evidence="13" id="KW-0963">Cytoplasm</keyword>
<dbReference type="Proteomes" id="UP000031950">
    <property type="component" value="Unassembled WGS sequence"/>
</dbReference>
<dbReference type="GO" id="GO:0051287">
    <property type="term" value="F:NAD binding"/>
    <property type="evidence" value="ECO:0007669"/>
    <property type="project" value="InterPro"/>
</dbReference>
<comment type="caution">
    <text evidence="13">Lacks conserved residue(s) required for the propagation of feature annotation.</text>
</comment>
<feature type="binding site" evidence="13">
    <location>
        <position position="194"/>
    </location>
    <ligand>
        <name>sn-glycerol 3-phosphate</name>
        <dbReference type="ChEBI" id="CHEBI:57597"/>
    </ligand>
</feature>
<keyword evidence="5 13" id="KW-0520">NAD</keyword>
<dbReference type="GO" id="GO:0141152">
    <property type="term" value="F:glycerol-3-phosphate dehydrogenase (NAD+) activity"/>
    <property type="evidence" value="ECO:0007669"/>
    <property type="project" value="RHEA"/>
</dbReference>
<dbReference type="FunFam" id="3.40.50.720:FF:000019">
    <property type="entry name" value="Glycerol-3-phosphate dehydrogenase [NAD(P)+]"/>
    <property type="match status" value="1"/>
</dbReference>
<comment type="function">
    <text evidence="13">Catalyzes the reduction of the glycolytic intermediate dihydroxyacetone phosphate (DHAP) to sn-glycerol 3-phosphate (G3P), the key precursor for phospholipid synthesis.</text>
</comment>